<dbReference type="Gene3D" id="1.10.8.10">
    <property type="entry name" value="DNA helicase RuvA subunit, C-terminal domain"/>
    <property type="match status" value="1"/>
</dbReference>
<feature type="domain" description="UBA" evidence="6">
    <location>
        <begin position="25"/>
        <end position="66"/>
    </location>
</feature>
<dbReference type="AlphaFoldDB" id="V5HDR9"/>
<evidence type="ECO:0000259" key="6">
    <source>
        <dbReference type="PROSITE" id="PS50030"/>
    </source>
</evidence>
<evidence type="ECO:0000256" key="2">
    <source>
        <dbReference type="ARBA" id="ARBA00022801"/>
    </source>
</evidence>
<comment type="similarity">
    <text evidence="3">Belongs to the PTH2 family.</text>
</comment>
<accession>V5HDR9</accession>
<keyword evidence="2" id="KW-0378">Hydrolase</keyword>
<dbReference type="PANTHER" id="PTHR12649">
    <property type="entry name" value="PEPTIDYL-TRNA HYDROLASE 2"/>
    <property type="match status" value="1"/>
</dbReference>
<dbReference type="SMART" id="SM00165">
    <property type="entry name" value="UBA"/>
    <property type="match status" value="1"/>
</dbReference>
<dbReference type="InterPro" id="IPR009060">
    <property type="entry name" value="UBA-like_sf"/>
</dbReference>
<dbReference type="Pfam" id="PF01981">
    <property type="entry name" value="PTH2"/>
    <property type="match status" value="1"/>
</dbReference>
<evidence type="ECO:0000256" key="3">
    <source>
        <dbReference type="ARBA" id="ARBA00038050"/>
    </source>
</evidence>
<evidence type="ECO:0000256" key="5">
    <source>
        <dbReference type="SAM" id="MobiDB-lite"/>
    </source>
</evidence>
<feature type="region of interest" description="Disordered" evidence="5">
    <location>
        <begin position="1"/>
        <end position="24"/>
    </location>
</feature>
<dbReference type="InterPro" id="IPR023476">
    <property type="entry name" value="Pep_tRNA_hydro_II_dom_sf"/>
</dbReference>
<dbReference type="GO" id="GO:0005829">
    <property type="term" value="C:cytosol"/>
    <property type="evidence" value="ECO:0007669"/>
    <property type="project" value="TreeGrafter"/>
</dbReference>
<dbReference type="Gene3D" id="3.40.1490.10">
    <property type="entry name" value="Bit1"/>
    <property type="match status" value="1"/>
</dbReference>
<dbReference type="SUPFAM" id="SSF46934">
    <property type="entry name" value="UBA-like"/>
    <property type="match status" value="1"/>
</dbReference>
<organism evidence="7">
    <name type="scientific">Ixodes ricinus</name>
    <name type="common">Common tick</name>
    <name type="synonym">Acarus ricinus</name>
    <dbReference type="NCBI Taxonomy" id="34613"/>
    <lineage>
        <taxon>Eukaryota</taxon>
        <taxon>Metazoa</taxon>
        <taxon>Ecdysozoa</taxon>
        <taxon>Arthropoda</taxon>
        <taxon>Chelicerata</taxon>
        <taxon>Arachnida</taxon>
        <taxon>Acari</taxon>
        <taxon>Parasitiformes</taxon>
        <taxon>Ixodida</taxon>
        <taxon>Ixodoidea</taxon>
        <taxon>Ixodidae</taxon>
        <taxon>Ixodinae</taxon>
        <taxon>Ixodes</taxon>
    </lineage>
</organism>
<dbReference type="InterPro" id="IPR015940">
    <property type="entry name" value="UBA"/>
</dbReference>
<dbReference type="PROSITE" id="PS50030">
    <property type="entry name" value="UBA"/>
    <property type="match status" value="1"/>
</dbReference>
<dbReference type="EMBL" id="GANP01011156">
    <property type="protein sequence ID" value="JAB73312.1"/>
    <property type="molecule type" value="mRNA"/>
</dbReference>
<feature type="compositionally biased region" description="Basic and acidic residues" evidence="5">
    <location>
        <begin position="1"/>
        <end position="15"/>
    </location>
</feature>
<dbReference type="NCBIfam" id="TIGR00283">
    <property type="entry name" value="arch_pth2"/>
    <property type="match status" value="1"/>
</dbReference>
<evidence type="ECO:0000313" key="7">
    <source>
        <dbReference type="EMBL" id="JAB73312.1"/>
    </source>
</evidence>
<dbReference type="CDD" id="cd02430">
    <property type="entry name" value="PTH2"/>
    <property type="match status" value="1"/>
</dbReference>
<reference evidence="7" key="1">
    <citation type="journal article" date="2015" name="Sci. Rep.">
        <title>Tissue- and time-dependent transcription in Ixodes ricinus salivary glands and midguts when blood feeding on the vertebrate host.</title>
        <authorList>
            <person name="Kotsyfakis M."/>
            <person name="Schwarz A."/>
            <person name="Erhart J."/>
            <person name="Ribeiro J.M."/>
        </authorList>
    </citation>
    <scope>NUCLEOTIDE SEQUENCE</scope>
    <source>
        <tissue evidence="7">Salivary gland and midgut</tissue>
    </source>
</reference>
<proteinExistence type="evidence at transcript level"/>
<evidence type="ECO:0000256" key="4">
    <source>
        <dbReference type="ARBA" id="ARBA00048707"/>
    </source>
</evidence>
<dbReference type="InterPro" id="IPR002833">
    <property type="entry name" value="PTH2"/>
</dbReference>
<dbReference type="SUPFAM" id="SSF102462">
    <property type="entry name" value="Peptidyl-tRNA hydrolase II"/>
    <property type="match status" value="1"/>
</dbReference>
<dbReference type="CDD" id="cd14296">
    <property type="entry name" value="UBA1_scUBP14_like"/>
    <property type="match status" value="1"/>
</dbReference>
<evidence type="ECO:0000256" key="1">
    <source>
        <dbReference type="ARBA" id="ARBA00013260"/>
    </source>
</evidence>
<dbReference type="EC" id="3.1.1.29" evidence="1"/>
<sequence length="270" mass="29428">MDEERQAGDGEETPKSPKGRPTKWLPNQHYLEVLLGMGISRNAAVKALYYTGNQGPDFAAAWIFENSDADLDTPLEDIGSLDESDTEEDDAPEVFKMVFVVNMELEMGMGKIAAQVGHAAVGLYRFLLQDEPKHANMLLLWEDYGETKIALRADTTERLLELEKEAKALNLPTYLVQDAGRTQVPAGSNTVLGIMGRLDVVDKVTGGAAAALTMRLSRRSHCLGWATPASSCDKRCRAGGVSGQGCCRASPGVYLFMFLIARFGLLLLGR</sequence>
<protein>
    <recommendedName>
        <fullName evidence="1">peptidyl-tRNA hydrolase</fullName>
        <ecNumber evidence="1">3.1.1.29</ecNumber>
    </recommendedName>
</protein>
<comment type="catalytic activity">
    <reaction evidence="4">
        <text>an N-acyl-L-alpha-aminoacyl-tRNA + H2O = an N-acyl-L-amino acid + a tRNA + H(+)</text>
        <dbReference type="Rhea" id="RHEA:54448"/>
        <dbReference type="Rhea" id="RHEA-COMP:10123"/>
        <dbReference type="Rhea" id="RHEA-COMP:13883"/>
        <dbReference type="ChEBI" id="CHEBI:15377"/>
        <dbReference type="ChEBI" id="CHEBI:15378"/>
        <dbReference type="ChEBI" id="CHEBI:59874"/>
        <dbReference type="ChEBI" id="CHEBI:78442"/>
        <dbReference type="ChEBI" id="CHEBI:138191"/>
        <dbReference type="EC" id="3.1.1.29"/>
    </reaction>
</comment>
<dbReference type="Pfam" id="PF22562">
    <property type="entry name" value="UBA_7"/>
    <property type="match status" value="1"/>
</dbReference>
<dbReference type="GO" id="GO:0004045">
    <property type="term" value="F:peptidyl-tRNA hydrolase activity"/>
    <property type="evidence" value="ECO:0007669"/>
    <property type="project" value="UniProtKB-EC"/>
</dbReference>
<dbReference type="PANTHER" id="PTHR12649:SF29">
    <property type="entry name" value="AMINOACYL-TRNA HYDROLASE"/>
    <property type="match status" value="1"/>
</dbReference>
<name>V5HDR9_IXORI</name>
<dbReference type="FunFam" id="3.40.1490.10:FF:000002">
    <property type="entry name" value="Peptidyl-tRNA hydrolase 2, mitochondrial"/>
    <property type="match status" value="1"/>
</dbReference>